<feature type="signal peptide" evidence="1">
    <location>
        <begin position="1"/>
        <end position="24"/>
    </location>
</feature>
<evidence type="ECO:0000256" key="1">
    <source>
        <dbReference type="SAM" id="SignalP"/>
    </source>
</evidence>
<sequence length="136" mass="14385">MNGRIILFTAGLLLSVLLPCLVAADAGNGTSLEGNYVVEGWNTIPPDGPPDYAGTGRIWSIGATYLFEADIDGQRYTGVGLLDPDKGVLALQFNGTDGNGLTVLKINIDNLAGSWVFSESPKELGWEVWTPTFGAP</sequence>
<proteinExistence type="predicted"/>
<keyword evidence="1" id="KW-0732">Signal</keyword>
<gene>
    <name evidence="2" type="ORF">SAMN02745704_01433</name>
</gene>
<dbReference type="Proteomes" id="UP000190027">
    <property type="component" value="Unassembled WGS sequence"/>
</dbReference>
<organism evidence="2 3">
    <name type="scientific">Paucidesulfovibrio gracilis DSM 16080</name>
    <dbReference type="NCBI Taxonomy" id="1121449"/>
    <lineage>
        <taxon>Bacteria</taxon>
        <taxon>Pseudomonadati</taxon>
        <taxon>Thermodesulfobacteriota</taxon>
        <taxon>Desulfovibrionia</taxon>
        <taxon>Desulfovibrionales</taxon>
        <taxon>Desulfovibrionaceae</taxon>
        <taxon>Paucidesulfovibrio</taxon>
    </lineage>
</organism>
<dbReference type="OrthoDB" id="5465347at2"/>
<feature type="chain" id="PRO_5012933628" evidence="1">
    <location>
        <begin position="25"/>
        <end position="136"/>
    </location>
</feature>
<accession>A0A1T4WVZ8</accession>
<dbReference type="AlphaFoldDB" id="A0A1T4WVZ8"/>
<evidence type="ECO:0000313" key="3">
    <source>
        <dbReference type="Proteomes" id="UP000190027"/>
    </source>
</evidence>
<reference evidence="2 3" key="1">
    <citation type="submission" date="2017-02" db="EMBL/GenBank/DDBJ databases">
        <authorList>
            <person name="Peterson S.W."/>
        </authorList>
    </citation>
    <scope>NUCLEOTIDE SEQUENCE [LARGE SCALE GENOMIC DNA]</scope>
    <source>
        <strain evidence="2 3">DSM 16080</strain>
    </source>
</reference>
<dbReference type="RefSeq" id="WP_078717000.1">
    <property type="nucleotide sequence ID" value="NZ_FUYC01000004.1"/>
</dbReference>
<evidence type="ECO:0000313" key="2">
    <source>
        <dbReference type="EMBL" id="SKA81045.1"/>
    </source>
</evidence>
<protein>
    <submittedName>
        <fullName evidence="2">Uncharacterized protein</fullName>
    </submittedName>
</protein>
<keyword evidence="3" id="KW-1185">Reference proteome</keyword>
<name>A0A1T4WVZ8_9BACT</name>
<dbReference type="EMBL" id="FUYC01000004">
    <property type="protein sequence ID" value="SKA81045.1"/>
    <property type="molecule type" value="Genomic_DNA"/>
</dbReference>